<proteinExistence type="predicted"/>
<reference evidence="1 2" key="3">
    <citation type="submission" date="2019-11" db="EMBL/GenBank/DDBJ databases">
        <title>A de novo genome assembly of a pear dwarfing rootstock.</title>
        <authorList>
            <person name="Wang F."/>
            <person name="Wang J."/>
            <person name="Li S."/>
            <person name="Zhang Y."/>
            <person name="Fang M."/>
            <person name="Ma L."/>
            <person name="Zhao Y."/>
            <person name="Jiang S."/>
        </authorList>
    </citation>
    <scope>NUCLEOTIDE SEQUENCE [LARGE SCALE GENOMIC DNA]</scope>
    <source>
        <strain evidence="1">S2</strain>
        <tissue evidence="1">Leaf</tissue>
    </source>
</reference>
<reference evidence="1 2" key="1">
    <citation type="submission" date="2019-09" db="EMBL/GenBank/DDBJ databases">
        <authorList>
            <person name="Ou C."/>
        </authorList>
    </citation>
    <scope>NUCLEOTIDE SEQUENCE [LARGE SCALE GENOMIC DNA]</scope>
    <source>
        <strain evidence="1">S2</strain>
        <tissue evidence="1">Leaf</tissue>
    </source>
</reference>
<comment type="caution">
    <text evidence="1">The sequence shown here is derived from an EMBL/GenBank/DDBJ whole genome shotgun (WGS) entry which is preliminary data.</text>
</comment>
<dbReference type="AlphaFoldDB" id="A0A5N5GU02"/>
<gene>
    <name evidence="1" type="ORF">D8674_014958</name>
</gene>
<evidence type="ECO:0000313" key="1">
    <source>
        <dbReference type="EMBL" id="KAB2619089.1"/>
    </source>
</evidence>
<sequence length="79" mass="8483">MKYFAGGRGGGYGVGCMGKVEVRVRKGMTPRRVLEPILLHIFNPGRSFSGAQSPGRVPPPTPPEQQSTFAVVGAMQLIR</sequence>
<accession>A0A5N5GU02</accession>
<protein>
    <submittedName>
        <fullName evidence="1">Uncharacterized protein</fullName>
    </submittedName>
</protein>
<evidence type="ECO:0000313" key="2">
    <source>
        <dbReference type="Proteomes" id="UP000327157"/>
    </source>
</evidence>
<keyword evidence="2" id="KW-1185">Reference proteome</keyword>
<organism evidence="1 2">
    <name type="scientific">Pyrus ussuriensis x Pyrus communis</name>
    <dbReference type="NCBI Taxonomy" id="2448454"/>
    <lineage>
        <taxon>Eukaryota</taxon>
        <taxon>Viridiplantae</taxon>
        <taxon>Streptophyta</taxon>
        <taxon>Embryophyta</taxon>
        <taxon>Tracheophyta</taxon>
        <taxon>Spermatophyta</taxon>
        <taxon>Magnoliopsida</taxon>
        <taxon>eudicotyledons</taxon>
        <taxon>Gunneridae</taxon>
        <taxon>Pentapetalae</taxon>
        <taxon>rosids</taxon>
        <taxon>fabids</taxon>
        <taxon>Rosales</taxon>
        <taxon>Rosaceae</taxon>
        <taxon>Amygdaloideae</taxon>
        <taxon>Maleae</taxon>
        <taxon>Pyrus</taxon>
    </lineage>
</organism>
<name>A0A5N5GU02_9ROSA</name>
<dbReference type="Proteomes" id="UP000327157">
    <property type="component" value="Chromosome 15"/>
</dbReference>
<dbReference type="EMBL" id="SMOL01000401">
    <property type="protein sequence ID" value="KAB2619089.1"/>
    <property type="molecule type" value="Genomic_DNA"/>
</dbReference>
<reference evidence="2" key="2">
    <citation type="submission" date="2019-10" db="EMBL/GenBank/DDBJ databases">
        <title>A de novo genome assembly of a pear dwarfing rootstock.</title>
        <authorList>
            <person name="Wang F."/>
            <person name="Wang J."/>
            <person name="Li S."/>
            <person name="Zhang Y."/>
            <person name="Fang M."/>
            <person name="Ma L."/>
            <person name="Zhao Y."/>
            <person name="Jiang S."/>
        </authorList>
    </citation>
    <scope>NUCLEOTIDE SEQUENCE [LARGE SCALE GENOMIC DNA]</scope>
</reference>